<dbReference type="PANTHER" id="PTHR44591">
    <property type="entry name" value="STRESS RESPONSE REGULATOR PROTEIN 1"/>
    <property type="match status" value="1"/>
</dbReference>
<dbReference type="EMBL" id="JBHSML010000003">
    <property type="protein sequence ID" value="MFC5515719.1"/>
    <property type="molecule type" value="Genomic_DNA"/>
</dbReference>
<organism evidence="4 5">
    <name type="scientific">Kaistia terrae</name>
    <dbReference type="NCBI Taxonomy" id="537017"/>
    <lineage>
        <taxon>Bacteria</taxon>
        <taxon>Pseudomonadati</taxon>
        <taxon>Pseudomonadota</taxon>
        <taxon>Alphaproteobacteria</taxon>
        <taxon>Hyphomicrobiales</taxon>
        <taxon>Kaistiaceae</taxon>
        <taxon>Kaistia</taxon>
    </lineage>
</organism>
<proteinExistence type="predicted"/>
<sequence length="142" mass="15010">MAVPTAHDPQQHGLVFIVDSDGAVRRSLRFALGIDGFSVETFGDAETFLRMADPRSGACIVVDYNLKGMNGVELIETLRKLECPIPAILTVTNPSPALVRRVAAAGVALVEKPLLGSALLDSIREAFAGRSSLPDGRGPLEG</sequence>
<dbReference type="SUPFAM" id="SSF52172">
    <property type="entry name" value="CheY-like"/>
    <property type="match status" value="1"/>
</dbReference>
<dbReference type="PROSITE" id="PS50110">
    <property type="entry name" value="RESPONSE_REGULATORY"/>
    <property type="match status" value="1"/>
</dbReference>
<dbReference type="PANTHER" id="PTHR44591:SF25">
    <property type="entry name" value="CHEMOTAXIS TWO-COMPONENT RESPONSE REGULATOR"/>
    <property type="match status" value="1"/>
</dbReference>
<dbReference type="Gene3D" id="3.40.50.2300">
    <property type="match status" value="1"/>
</dbReference>
<accession>A0ABW0PUG3</accession>
<reference evidence="5" key="1">
    <citation type="journal article" date="2019" name="Int. J. Syst. Evol. Microbiol.">
        <title>The Global Catalogue of Microorganisms (GCM) 10K type strain sequencing project: providing services to taxonomists for standard genome sequencing and annotation.</title>
        <authorList>
            <consortium name="The Broad Institute Genomics Platform"/>
            <consortium name="The Broad Institute Genome Sequencing Center for Infectious Disease"/>
            <person name="Wu L."/>
            <person name="Ma J."/>
        </authorList>
    </citation>
    <scope>NUCLEOTIDE SEQUENCE [LARGE SCALE GENOMIC DNA]</scope>
    <source>
        <strain evidence="5">KACC 12633</strain>
    </source>
</reference>
<dbReference type="InterPro" id="IPR011006">
    <property type="entry name" value="CheY-like_superfamily"/>
</dbReference>
<name>A0ABW0PUG3_9HYPH</name>
<dbReference type="InterPro" id="IPR050595">
    <property type="entry name" value="Bact_response_regulator"/>
</dbReference>
<feature type="domain" description="Response regulatory" evidence="3">
    <location>
        <begin position="14"/>
        <end position="127"/>
    </location>
</feature>
<evidence type="ECO:0000259" key="3">
    <source>
        <dbReference type="PROSITE" id="PS50110"/>
    </source>
</evidence>
<protein>
    <submittedName>
        <fullName evidence="4">Response regulator transcription factor</fullName>
    </submittedName>
</protein>
<feature type="modified residue" description="4-aspartylphosphate" evidence="2">
    <location>
        <position position="63"/>
    </location>
</feature>
<evidence type="ECO:0000256" key="2">
    <source>
        <dbReference type="PROSITE-ProRule" id="PRU00169"/>
    </source>
</evidence>
<evidence type="ECO:0000313" key="5">
    <source>
        <dbReference type="Proteomes" id="UP001596150"/>
    </source>
</evidence>
<evidence type="ECO:0000313" key="4">
    <source>
        <dbReference type="EMBL" id="MFC5515719.1"/>
    </source>
</evidence>
<dbReference type="Proteomes" id="UP001596150">
    <property type="component" value="Unassembled WGS sequence"/>
</dbReference>
<evidence type="ECO:0000256" key="1">
    <source>
        <dbReference type="ARBA" id="ARBA00022553"/>
    </source>
</evidence>
<dbReference type="Pfam" id="PF00072">
    <property type="entry name" value="Response_reg"/>
    <property type="match status" value="1"/>
</dbReference>
<dbReference type="RefSeq" id="WP_266342046.1">
    <property type="nucleotide sequence ID" value="NZ_JAPKNH010000001.1"/>
</dbReference>
<comment type="caution">
    <text evidence="4">The sequence shown here is derived from an EMBL/GenBank/DDBJ whole genome shotgun (WGS) entry which is preliminary data.</text>
</comment>
<keyword evidence="5" id="KW-1185">Reference proteome</keyword>
<dbReference type="SMART" id="SM00448">
    <property type="entry name" value="REC"/>
    <property type="match status" value="1"/>
</dbReference>
<gene>
    <name evidence="4" type="ORF">ACFPP9_08045</name>
</gene>
<dbReference type="InterPro" id="IPR001789">
    <property type="entry name" value="Sig_transdc_resp-reg_receiver"/>
</dbReference>
<keyword evidence="1 2" id="KW-0597">Phosphoprotein</keyword>